<sequence length="148" mass="16718">MGQMQTIGFLSRTFGNVARIVLECCDTNRDDSTGSHVGIIEGLPVHEFWSILGRNFGYNIEPLSQEEWLDAIYADIDSKHEKHPLWPLIHNLEKEHGKNGYAMDEIPEELKVGTPSSRVEAAIVKMLSTYVELAFSLQQKYALILSVK</sequence>
<name>A0A395IGC6_9HELO</name>
<evidence type="ECO:0000313" key="2">
    <source>
        <dbReference type="Proteomes" id="UP000249056"/>
    </source>
</evidence>
<organism evidence="1 2">
    <name type="scientific">Monilinia fructigena</name>
    <dbReference type="NCBI Taxonomy" id="38457"/>
    <lineage>
        <taxon>Eukaryota</taxon>
        <taxon>Fungi</taxon>
        <taxon>Dikarya</taxon>
        <taxon>Ascomycota</taxon>
        <taxon>Pezizomycotina</taxon>
        <taxon>Leotiomycetes</taxon>
        <taxon>Helotiales</taxon>
        <taxon>Sclerotiniaceae</taxon>
        <taxon>Monilinia</taxon>
    </lineage>
</organism>
<dbReference type="Gene3D" id="3.40.50.720">
    <property type="entry name" value="NAD(P)-binding Rossmann-like Domain"/>
    <property type="match status" value="1"/>
</dbReference>
<dbReference type="Proteomes" id="UP000249056">
    <property type="component" value="Unassembled WGS sequence"/>
</dbReference>
<evidence type="ECO:0000313" key="1">
    <source>
        <dbReference type="EMBL" id="RAL59372.1"/>
    </source>
</evidence>
<keyword evidence="2" id="KW-1185">Reference proteome</keyword>
<comment type="caution">
    <text evidence="1">The sequence shown here is derived from an EMBL/GenBank/DDBJ whole genome shotgun (WGS) entry which is preliminary data.</text>
</comment>
<dbReference type="AlphaFoldDB" id="A0A395IGC6"/>
<dbReference type="EMBL" id="QKRW01000054">
    <property type="protein sequence ID" value="RAL59372.1"/>
    <property type="molecule type" value="Genomic_DNA"/>
</dbReference>
<accession>A0A395IGC6</accession>
<dbReference type="OrthoDB" id="416786at2759"/>
<proteinExistence type="predicted"/>
<protein>
    <submittedName>
        <fullName evidence="1">Uncharacterized protein</fullName>
    </submittedName>
</protein>
<gene>
    <name evidence="1" type="ORF">DID88_006862</name>
</gene>
<reference evidence="1 2" key="1">
    <citation type="submission" date="2018-06" db="EMBL/GenBank/DDBJ databases">
        <title>Genome Sequence of the Brown Rot Fungal Pathogen Monilinia fructigena.</title>
        <authorList>
            <person name="Landi L."/>
            <person name="De Miccolis Angelini R.M."/>
            <person name="Pollastro S."/>
            <person name="Abate D."/>
            <person name="Faretra F."/>
            <person name="Romanazzi G."/>
        </authorList>
    </citation>
    <scope>NUCLEOTIDE SEQUENCE [LARGE SCALE GENOMIC DNA]</scope>
    <source>
        <strain evidence="1 2">Mfrg269</strain>
    </source>
</reference>